<evidence type="ECO:0000256" key="3">
    <source>
        <dbReference type="PIRSR" id="PIRSR000509-1"/>
    </source>
</evidence>
<keyword evidence="2" id="KW-0808">Transferase</keyword>
<protein>
    <submittedName>
        <fullName evidence="4">Uncharacterized protein</fullName>
    </submittedName>
</protein>
<keyword evidence="5" id="KW-1185">Reference proteome</keyword>
<dbReference type="PANTHER" id="PTHR40627:SF3">
    <property type="entry name" value="PRENYLTRANSFERASE ASQH2-RELATED"/>
    <property type="match status" value="1"/>
</dbReference>
<dbReference type="InterPro" id="IPR017795">
    <property type="entry name" value="ABBA_NscD-like"/>
</dbReference>
<comment type="caution">
    <text evidence="4">The sequence shown here is derived from an EMBL/GenBank/DDBJ whole genome shotgun (WGS) entry which is preliminary data.</text>
</comment>
<dbReference type="EMBL" id="VCAU01000006">
    <property type="protein sequence ID" value="KAF9893890.1"/>
    <property type="molecule type" value="Genomic_DNA"/>
</dbReference>
<dbReference type="InterPro" id="IPR033964">
    <property type="entry name" value="ABBA"/>
</dbReference>
<name>A0AAD4GYL8_ASPNN</name>
<dbReference type="SFLD" id="SFLDS00036">
    <property type="entry name" value="Aromatic_Prenyltransferase"/>
    <property type="match status" value="1"/>
</dbReference>
<dbReference type="GO" id="GO:0009820">
    <property type="term" value="P:alkaloid metabolic process"/>
    <property type="evidence" value="ECO:0007669"/>
    <property type="project" value="InterPro"/>
</dbReference>
<proteinExistence type="inferred from homology"/>
<dbReference type="PIRSF" id="PIRSF000509">
    <property type="entry name" value="Trp_DMAT"/>
    <property type="match status" value="1"/>
</dbReference>
<accession>A0AAD4GYL8</accession>
<feature type="binding site" evidence="3">
    <location>
        <position position="413"/>
    </location>
    <ligand>
        <name>dimethylallyl diphosphate</name>
        <dbReference type="ChEBI" id="CHEBI:57623"/>
    </ligand>
</feature>
<dbReference type="AlphaFoldDB" id="A0AAD4GYL8"/>
<sequence>MTQDDELAAASQAVAKASNKATTAATTTNTWNSLSKYASFNTESERQWWNDSGALIARFLHIARGDIHEQYQYLLFVRQLVLPALGPYPPIRRCCINITEIGMELSLNFTGPGKPVFRVSVDPISPMSGTAMDPLNVDTVNSMVSRLASMGLKGFDRSLHYHFTSEFAMPDHAARTYQQDSAEAIAWSQTILGFDFKDGNVVTKQYIWTRHAARATGLHPHALLRRAVARVDHQMRCSAAVDLVLDYMEAFNGDIPVPFFSWDLIDPTESRLKLYGIAWQWSFAKVEEVCTLGGKLTGPSTRRSIDLLRQLWGILKLGEGNPPSMGFTWNYEIFPGQLQPNVRVYFAICDRSDEEIAQAVAKWFELLGWHETAKEYPEMLRYLQPNRDLKKTNTAHTWLSITVSEKGVYTSLYYHPLANGPDEHTIRKTWF</sequence>
<dbReference type="NCBIfam" id="TIGR03429">
    <property type="entry name" value="arom_pren_DMATS"/>
    <property type="match status" value="1"/>
</dbReference>
<evidence type="ECO:0000256" key="1">
    <source>
        <dbReference type="ARBA" id="ARBA00010209"/>
    </source>
</evidence>
<organism evidence="4 5">
    <name type="scientific">Aspergillus nanangensis</name>
    <dbReference type="NCBI Taxonomy" id="2582783"/>
    <lineage>
        <taxon>Eukaryota</taxon>
        <taxon>Fungi</taxon>
        <taxon>Dikarya</taxon>
        <taxon>Ascomycota</taxon>
        <taxon>Pezizomycotina</taxon>
        <taxon>Eurotiomycetes</taxon>
        <taxon>Eurotiomycetidae</taxon>
        <taxon>Eurotiales</taxon>
        <taxon>Aspergillaceae</taxon>
        <taxon>Aspergillus</taxon>
        <taxon>Aspergillus subgen. Circumdati</taxon>
    </lineage>
</organism>
<feature type="binding site" evidence="3">
    <location>
        <position position="275"/>
    </location>
    <ligand>
        <name>dimethylallyl diphosphate</name>
        <dbReference type="ChEBI" id="CHEBI:57623"/>
    </ligand>
</feature>
<reference evidence="4" key="1">
    <citation type="journal article" date="2019" name="Beilstein J. Org. Chem.">
        <title>Nanangenines: drimane sesquiterpenoids as the dominant metabolite cohort of a novel Australian fungus, Aspergillus nanangensis.</title>
        <authorList>
            <person name="Lacey H.J."/>
            <person name="Gilchrist C.L.M."/>
            <person name="Crombie A."/>
            <person name="Kalaitzis J.A."/>
            <person name="Vuong D."/>
            <person name="Rutledge P.J."/>
            <person name="Turner P."/>
            <person name="Pitt J.I."/>
            <person name="Lacey E."/>
            <person name="Chooi Y.H."/>
            <person name="Piggott A.M."/>
        </authorList>
    </citation>
    <scope>NUCLEOTIDE SEQUENCE</scope>
    <source>
        <strain evidence="4">MST-FP2251</strain>
    </source>
</reference>
<feature type="binding site" evidence="3">
    <location>
        <position position="204"/>
    </location>
    <ligand>
        <name>dimethylallyl diphosphate</name>
        <dbReference type="ChEBI" id="CHEBI:57623"/>
    </ligand>
</feature>
<dbReference type="GO" id="GO:0016765">
    <property type="term" value="F:transferase activity, transferring alkyl or aryl (other than methyl) groups"/>
    <property type="evidence" value="ECO:0007669"/>
    <property type="project" value="InterPro"/>
</dbReference>
<comment type="similarity">
    <text evidence="1">Belongs to the tryptophan dimethylallyltransferase family.</text>
</comment>
<evidence type="ECO:0000256" key="2">
    <source>
        <dbReference type="ARBA" id="ARBA00022679"/>
    </source>
</evidence>
<dbReference type="PANTHER" id="PTHR40627">
    <property type="entry name" value="INDOLE PRENYLTRANSFERASE TDIB-RELATED"/>
    <property type="match status" value="1"/>
</dbReference>
<dbReference type="Pfam" id="PF11991">
    <property type="entry name" value="Trp_DMAT"/>
    <property type="match status" value="1"/>
</dbReference>
<evidence type="ECO:0000313" key="5">
    <source>
        <dbReference type="Proteomes" id="UP001194746"/>
    </source>
</evidence>
<feature type="binding site" evidence="3">
    <location>
        <position position="104"/>
    </location>
    <ligand>
        <name>L-tryptophan</name>
        <dbReference type="ChEBI" id="CHEBI:57912"/>
    </ligand>
</feature>
<gene>
    <name evidence="4" type="ORF">FE257_010060</name>
</gene>
<dbReference type="InterPro" id="IPR012148">
    <property type="entry name" value="ABBA_DMATS-like"/>
</dbReference>
<reference evidence="4" key="2">
    <citation type="submission" date="2020-02" db="EMBL/GenBank/DDBJ databases">
        <authorList>
            <person name="Gilchrist C.L.M."/>
            <person name="Chooi Y.-H."/>
        </authorList>
    </citation>
    <scope>NUCLEOTIDE SEQUENCE</scope>
    <source>
        <strain evidence="4">MST-FP2251</strain>
    </source>
</reference>
<dbReference type="Proteomes" id="UP001194746">
    <property type="component" value="Unassembled WGS sequence"/>
</dbReference>
<feature type="binding site" evidence="3">
    <location>
        <position position="273"/>
    </location>
    <ligand>
        <name>dimethylallyl diphosphate</name>
        <dbReference type="ChEBI" id="CHEBI:57623"/>
    </ligand>
</feature>
<feature type="binding site" evidence="3">
    <location>
        <position position="271"/>
    </location>
    <ligand>
        <name>dimethylallyl diphosphate</name>
        <dbReference type="ChEBI" id="CHEBI:57623"/>
    </ligand>
</feature>
<feature type="binding site" evidence="3">
    <location>
        <position position="206"/>
    </location>
    <ligand>
        <name>dimethylallyl diphosphate</name>
        <dbReference type="ChEBI" id="CHEBI:57623"/>
    </ligand>
</feature>
<feature type="binding site" evidence="3">
    <location>
        <position position="118"/>
    </location>
    <ligand>
        <name>dimethylallyl diphosphate</name>
        <dbReference type="ChEBI" id="CHEBI:57623"/>
    </ligand>
</feature>
<evidence type="ECO:0000313" key="4">
    <source>
        <dbReference type="EMBL" id="KAF9893890.1"/>
    </source>
</evidence>
<feature type="binding site" evidence="3">
    <location>
        <position position="345"/>
    </location>
    <ligand>
        <name>dimethylallyl diphosphate</name>
        <dbReference type="ChEBI" id="CHEBI:57623"/>
    </ligand>
</feature>
<dbReference type="CDD" id="cd13929">
    <property type="entry name" value="PT-DMATS_CymD"/>
    <property type="match status" value="1"/>
</dbReference>
<feature type="binding site" evidence="3">
    <location>
        <position position="409"/>
    </location>
    <ligand>
        <name>dimethylallyl diphosphate</name>
        <dbReference type="ChEBI" id="CHEBI:57623"/>
    </ligand>
</feature>
<dbReference type="SFLD" id="SFLDG01162">
    <property type="entry name" value="I"/>
    <property type="match status" value="1"/>
</dbReference>